<dbReference type="PANTHER" id="PTHR23322:SF1">
    <property type="entry name" value="FAS-ASSOCIATED FACTOR 2"/>
    <property type="match status" value="1"/>
</dbReference>
<dbReference type="InterPro" id="IPR050730">
    <property type="entry name" value="UBX_domain-protein"/>
</dbReference>
<feature type="domain" description="UBX" evidence="6">
    <location>
        <begin position="356"/>
        <end position="434"/>
    </location>
</feature>
<dbReference type="Gene3D" id="1.10.8.10">
    <property type="entry name" value="DNA helicase RuvA subunit, C-terminal domain"/>
    <property type="match status" value="1"/>
</dbReference>
<evidence type="ECO:0000259" key="6">
    <source>
        <dbReference type="PROSITE" id="PS50033"/>
    </source>
</evidence>
<reference evidence="7" key="1">
    <citation type="submission" date="2021-01" db="EMBL/GenBank/DDBJ databases">
        <authorList>
            <person name="Corre E."/>
            <person name="Pelletier E."/>
            <person name="Niang G."/>
            <person name="Scheremetjew M."/>
            <person name="Finn R."/>
            <person name="Kale V."/>
            <person name="Holt S."/>
            <person name="Cochrane G."/>
            <person name="Meng A."/>
            <person name="Brown T."/>
            <person name="Cohen L."/>
        </authorList>
    </citation>
    <scope>NUCLEOTIDE SEQUENCE</scope>
    <source>
        <strain evidence="7">CCMP 769</strain>
    </source>
</reference>
<evidence type="ECO:0000256" key="1">
    <source>
        <dbReference type="ARBA" id="ARBA00004240"/>
    </source>
</evidence>
<feature type="transmembrane region" description="Helical" evidence="5">
    <location>
        <begin position="94"/>
        <end position="114"/>
    </location>
</feature>
<feature type="region of interest" description="Disordered" evidence="4">
    <location>
        <begin position="303"/>
        <end position="331"/>
    </location>
</feature>
<protein>
    <recommendedName>
        <fullName evidence="6">UBX domain-containing protein</fullName>
    </recommendedName>
</protein>
<dbReference type="InterPro" id="IPR001012">
    <property type="entry name" value="UBX_dom"/>
</dbReference>
<dbReference type="GO" id="GO:0005783">
    <property type="term" value="C:endoplasmic reticulum"/>
    <property type="evidence" value="ECO:0007669"/>
    <property type="project" value="UniProtKB-SubCell"/>
</dbReference>
<comment type="subcellular location">
    <subcellularLocation>
        <location evidence="1">Endoplasmic reticulum</location>
    </subcellularLocation>
</comment>
<dbReference type="Pfam" id="PF21021">
    <property type="entry name" value="FAF1"/>
    <property type="match status" value="1"/>
</dbReference>
<proteinExistence type="predicted"/>
<evidence type="ECO:0000256" key="3">
    <source>
        <dbReference type="ARBA" id="ARBA00023054"/>
    </source>
</evidence>
<dbReference type="SUPFAM" id="SSF46934">
    <property type="entry name" value="UBA-like"/>
    <property type="match status" value="1"/>
</dbReference>
<accession>A0A7S3EE78</accession>
<dbReference type="Gene3D" id="3.10.20.90">
    <property type="entry name" value="Phosphatidylinositol 3-kinase Catalytic Subunit, Chain A, domain 1"/>
    <property type="match status" value="1"/>
</dbReference>
<dbReference type="PROSITE" id="PS50033">
    <property type="entry name" value="UBX"/>
    <property type="match status" value="1"/>
</dbReference>
<dbReference type="SMART" id="SM00594">
    <property type="entry name" value="UAS"/>
    <property type="match status" value="1"/>
</dbReference>
<dbReference type="GO" id="GO:0043130">
    <property type="term" value="F:ubiquitin binding"/>
    <property type="evidence" value="ECO:0007669"/>
    <property type="project" value="TreeGrafter"/>
</dbReference>
<dbReference type="Gene3D" id="3.40.30.10">
    <property type="entry name" value="Glutaredoxin"/>
    <property type="match status" value="1"/>
</dbReference>
<keyword evidence="5" id="KW-0472">Membrane</keyword>
<evidence type="ECO:0000313" key="7">
    <source>
        <dbReference type="EMBL" id="CAE0048431.1"/>
    </source>
</evidence>
<feature type="region of interest" description="Disordered" evidence="4">
    <location>
        <begin position="48"/>
        <end position="71"/>
    </location>
</feature>
<keyword evidence="5" id="KW-0812">Transmembrane</keyword>
<dbReference type="InterPro" id="IPR036249">
    <property type="entry name" value="Thioredoxin-like_sf"/>
</dbReference>
<evidence type="ECO:0000256" key="2">
    <source>
        <dbReference type="ARBA" id="ARBA00022824"/>
    </source>
</evidence>
<evidence type="ECO:0000256" key="5">
    <source>
        <dbReference type="SAM" id="Phobius"/>
    </source>
</evidence>
<dbReference type="InterPro" id="IPR006577">
    <property type="entry name" value="UAS"/>
</dbReference>
<keyword evidence="5" id="KW-1133">Transmembrane helix</keyword>
<dbReference type="PANTHER" id="PTHR23322">
    <property type="entry name" value="FAS-ASSOCIATED PROTEIN"/>
    <property type="match status" value="1"/>
</dbReference>
<keyword evidence="3" id="KW-0175">Coiled coil</keyword>
<dbReference type="EMBL" id="HBHW01021268">
    <property type="protein sequence ID" value="CAE0048431.1"/>
    <property type="molecule type" value="Transcribed_RNA"/>
</dbReference>
<dbReference type="SUPFAM" id="SSF52833">
    <property type="entry name" value="Thioredoxin-like"/>
    <property type="match status" value="1"/>
</dbReference>
<dbReference type="Pfam" id="PF00789">
    <property type="entry name" value="UBX"/>
    <property type="match status" value="1"/>
</dbReference>
<name>A0A7S3EE78_9RHOD</name>
<dbReference type="GO" id="GO:0036503">
    <property type="term" value="P:ERAD pathway"/>
    <property type="evidence" value="ECO:0007669"/>
    <property type="project" value="TreeGrafter"/>
</dbReference>
<dbReference type="SUPFAM" id="SSF54236">
    <property type="entry name" value="Ubiquitin-like"/>
    <property type="match status" value="1"/>
</dbReference>
<dbReference type="InterPro" id="IPR049483">
    <property type="entry name" value="FAF1_2-like_UAS"/>
</dbReference>
<dbReference type="InterPro" id="IPR009060">
    <property type="entry name" value="UBA-like_sf"/>
</dbReference>
<evidence type="ECO:0000256" key="4">
    <source>
        <dbReference type="SAM" id="MobiDB-lite"/>
    </source>
</evidence>
<keyword evidence="2" id="KW-0256">Endoplasmic reticulum</keyword>
<feature type="region of interest" description="Disordered" evidence="4">
    <location>
        <begin position="1"/>
        <end position="21"/>
    </location>
</feature>
<dbReference type="SMART" id="SM00166">
    <property type="entry name" value="UBX"/>
    <property type="match status" value="1"/>
</dbReference>
<gene>
    <name evidence="7" type="ORF">RMAR00112_LOCUS16420</name>
</gene>
<sequence>MSGLSAEQAESLSTFQAVTSIESEDEARRRLEAASWDLQVAVEAFLSGETEPTVPSNEERDADSSGSMNTGVRSALNAVSGVTSSRPQRRRFRGFFRVLFFPIWLVFSIASYIGERISNFVRGPPRIAYDADQSETANFVRRFDILYSNLHPRFFEGTYLEALAAAGARFQFLLVFLHSEMHPASVRFCRQVLGSREVIRYIDENVIFWARGIASPEGYRAQRLLGVTTYPFVALITSPPGRSDGVTLSEYNSDAGDFLQWLQTMSARFGTTLTRRRLHVEERDEARQLREQQDREYHETLEADRRREQAAKEAAEQAAEQERLKREAEEEELRKRAELVERREGKRVALGEEPEKGPGVTTIGLRLPDGKRVDRRFLVSDKVAILFDWADINGVSIEHAALVSSFPRRTYQYPEDADKTLEEAGLSQGTMLLVEERADL</sequence>
<organism evidence="7">
    <name type="scientific">Rhodosorus marinus</name>
    <dbReference type="NCBI Taxonomy" id="101924"/>
    <lineage>
        <taxon>Eukaryota</taxon>
        <taxon>Rhodophyta</taxon>
        <taxon>Stylonematophyceae</taxon>
        <taxon>Stylonematales</taxon>
        <taxon>Stylonemataceae</taxon>
        <taxon>Rhodosorus</taxon>
    </lineage>
</organism>
<dbReference type="Pfam" id="PF14555">
    <property type="entry name" value="UBA_4"/>
    <property type="match status" value="1"/>
</dbReference>
<feature type="compositionally biased region" description="Polar residues" evidence="4">
    <location>
        <begin position="8"/>
        <end position="21"/>
    </location>
</feature>
<dbReference type="InterPro" id="IPR029071">
    <property type="entry name" value="Ubiquitin-like_domsf"/>
</dbReference>
<dbReference type="AlphaFoldDB" id="A0A7S3EE78"/>